<dbReference type="SUPFAM" id="SSF81606">
    <property type="entry name" value="PP2C-like"/>
    <property type="match status" value="1"/>
</dbReference>
<feature type="domain" description="PAC" evidence="3">
    <location>
        <begin position="79"/>
        <end position="131"/>
    </location>
</feature>
<evidence type="ECO:0000313" key="5">
    <source>
        <dbReference type="EMBL" id="MCP2267805.1"/>
    </source>
</evidence>
<dbReference type="Pfam" id="PF13466">
    <property type="entry name" value="STAS_2"/>
    <property type="match status" value="1"/>
</dbReference>
<dbReference type="InterPro" id="IPR013655">
    <property type="entry name" value="PAS_fold_3"/>
</dbReference>
<evidence type="ECO:0000259" key="2">
    <source>
        <dbReference type="PROSITE" id="PS50112"/>
    </source>
</evidence>
<dbReference type="CDD" id="cd16936">
    <property type="entry name" value="HATPase_RsbW-like"/>
    <property type="match status" value="1"/>
</dbReference>
<dbReference type="Pfam" id="PF13581">
    <property type="entry name" value="HATPase_c_2"/>
    <property type="match status" value="1"/>
</dbReference>
<proteinExistence type="predicted"/>
<name>A0ABT1I599_9PSEU</name>
<dbReference type="CDD" id="cd07043">
    <property type="entry name" value="STAS_anti-anti-sigma_factors"/>
    <property type="match status" value="1"/>
</dbReference>
<dbReference type="InterPro" id="IPR003018">
    <property type="entry name" value="GAF"/>
</dbReference>
<dbReference type="InterPro" id="IPR002645">
    <property type="entry name" value="STAS_dom"/>
</dbReference>
<dbReference type="NCBIfam" id="TIGR00229">
    <property type="entry name" value="sensory_box"/>
    <property type="match status" value="1"/>
</dbReference>
<dbReference type="InterPro" id="IPR035965">
    <property type="entry name" value="PAS-like_dom_sf"/>
</dbReference>
<dbReference type="SUPFAM" id="SSF52091">
    <property type="entry name" value="SpoIIaa-like"/>
    <property type="match status" value="1"/>
</dbReference>
<dbReference type="PANTHER" id="PTHR43156">
    <property type="entry name" value="STAGE II SPORULATION PROTEIN E-RELATED"/>
    <property type="match status" value="1"/>
</dbReference>
<dbReference type="CDD" id="cd00130">
    <property type="entry name" value="PAS"/>
    <property type="match status" value="2"/>
</dbReference>
<dbReference type="InterPro" id="IPR036457">
    <property type="entry name" value="PPM-type-like_dom_sf"/>
</dbReference>
<feature type="domain" description="PAS" evidence="2">
    <location>
        <begin position="296"/>
        <end position="366"/>
    </location>
</feature>
<dbReference type="Gene3D" id="3.30.750.24">
    <property type="entry name" value="STAS domain"/>
    <property type="match status" value="1"/>
</dbReference>
<dbReference type="InterPro" id="IPR000014">
    <property type="entry name" value="PAS"/>
</dbReference>
<dbReference type="Pfam" id="PF01590">
    <property type="entry name" value="GAF"/>
    <property type="match status" value="1"/>
</dbReference>
<dbReference type="PROSITE" id="PS50112">
    <property type="entry name" value="PAS"/>
    <property type="match status" value="2"/>
</dbReference>
<gene>
    <name evidence="5" type="ORF">LV75_000287</name>
</gene>
<dbReference type="InterPro" id="IPR003594">
    <property type="entry name" value="HATPase_dom"/>
</dbReference>
<dbReference type="Pfam" id="PF08448">
    <property type="entry name" value="PAS_4"/>
    <property type="match status" value="1"/>
</dbReference>
<dbReference type="InterPro" id="IPR036890">
    <property type="entry name" value="HATPase_C_sf"/>
</dbReference>
<reference evidence="5 6" key="1">
    <citation type="submission" date="2022-06" db="EMBL/GenBank/DDBJ databases">
        <title>Genomic Encyclopedia of Archaeal and Bacterial Type Strains, Phase II (KMG-II): from individual species to whole genera.</title>
        <authorList>
            <person name="Goeker M."/>
        </authorList>
    </citation>
    <scope>NUCLEOTIDE SEQUENCE [LARGE SCALE GENOMIC DNA]</scope>
    <source>
        <strain evidence="5 6">DSM 44255</strain>
    </source>
</reference>
<evidence type="ECO:0000256" key="1">
    <source>
        <dbReference type="ARBA" id="ARBA00022801"/>
    </source>
</evidence>
<feature type="domain" description="PAS" evidence="2">
    <location>
        <begin position="30"/>
        <end position="66"/>
    </location>
</feature>
<dbReference type="EMBL" id="JAMTCO010000001">
    <property type="protein sequence ID" value="MCP2267805.1"/>
    <property type="molecule type" value="Genomic_DNA"/>
</dbReference>
<dbReference type="Gene3D" id="3.30.565.10">
    <property type="entry name" value="Histidine kinase-like ATPase, C-terminal domain"/>
    <property type="match status" value="1"/>
</dbReference>
<dbReference type="InterPro" id="IPR001932">
    <property type="entry name" value="PPM-type_phosphatase-like_dom"/>
</dbReference>
<dbReference type="SUPFAM" id="SSF55781">
    <property type="entry name" value="GAF domain-like"/>
    <property type="match status" value="1"/>
</dbReference>
<dbReference type="InterPro" id="IPR001610">
    <property type="entry name" value="PAC"/>
</dbReference>
<dbReference type="InterPro" id="IPR052016">
    <property type="entry name" value="Bact_Sigma-Reg"/>
</dbReference>
<evidence type="ECO:0000313" key="6">
    <source>
        <dbReference type="Proteomes" id="UP001205185"/>
    </source>
</evidence>
<dbReference type="SMART" id="SM00065">
    <property type="entry name" value="GAF"/>
    <property type="match status" value="1"/>
</dbReference>
<dbReference type="Gene3D" id="3.60.40.10">
    <property type="entry name" value="PPM-type phosphatase domain"/>
    <property type="match status" value="1"/>
</dbReference>
<comment type="caution">
    <text evidence="5">The sequence shown here is derived from an EMBL/GenBank/DDBJ whole genome shotgun (WGS) entry which is preliminary data.</text>
</comment>
<dbReference type="InterPro" id="IPR000700">
    <property type="entry name" value="PAS-assoc_C"/>
</dbReference>
<dbReference type="InterPro" id="IPR058548">
    <property type="entry name" value="MlaB-like_STAS"/>
</dbReference>
<dbReference type="PANTHER" id="PTHR43156:SF2">
    <property type="entry name" value="STAGE II SPORULATION PROTEIN E"/>
    <property type="match status" value="1"/>
</dbReference>
<organism evidence="5 6">
    <name type="scientific">Actinokineospora diospyrosa</name>
    <dbReference type="NCBI Taxonomy" id="103728"/>
    <lineage>
        <taxon>Bacteria</taxon>
        <taxon>Bacillati</taxon>
        <taxon>Actinomycetota</taxon>
        <taxon>Actinomycetes</taxon>
        <taxon>Pseudonocardiales</taxon>
        <taxon>Pseudonocardiaceae</taxon>
        <taxon>Actinokineospora</taxon>
    </lineage>
</organism>
<dbReference type="Pfam" id="PF07228">
    <property type="entry name" value="SpoIIE"/>
    <property type="match status" value="1"/>
</dbReference>
<sequence length="879" mass="92591">MGSTAPGWSDAAGLLGGLPVVVWTADAGTGRLSFVSARVEALLGYPREAWLADPGFWASVVHPEDRAAAVAARAALTDHELDLRVVAADGSVLWLHDVVHVERAADGTPVGLRGVSLDITARRAAHERERFLGAVERELQPLDDAEEVIQTAARRLGAHLGADRCAYARVEPDEDHFVMSGDHATGLPPLPGRFAMSAFGAGALTAMRAGLPWVVVDAEDDPRLVAADLDAYRVTGIRAVTCVPLRKAGRFVAAMAVHQATPRAWTAEEVDTVGVVVARCWETLQRVHAGRALRESEQRYRMLFERATDGVWVVDEQLRYVEVNPAGCALFGATRVEILGRTIQDFVAVEEAGRLQELWRRLTAGDVATEVWEVRRGDGGVVALELSIQATPAGVQAIGRDVTARRRAEEERELLLRREHEIAEALQHSLLPRELPGLARLATAARYLPAARHAQAGGDWYEVLPLTHTVVALSVGDVVGKGPTAAAVMGQLRSALAGYLLDGHSPAAALERLDAFVARTPGAMGSTCACLTFDWASGLLRWSLAGHPPPLLVDGQVGYLAGAAGPVLGVAGRGPYREGEATLRPGASVLLYTDGLVERPGTVIDTGLARLAEEAAAGAGLDPESLATRVTTALLDGGQGDDVALVVARFIPPPLLARDLPAVVAELGPLRAAVDHWADAAGLPRAVRNDLHLALGEAAANAVEHAYPGDAGTFDVEVSRAPDGAIVAEVRDRGRWRPEPPDNTHRGRGVDMIHELAEAVSYKRGPTGTTVGFRVTGAGTHPMLPVVDPHAAATAIELTGSLDLPGVSTWRSALLAKASAGPVVLDLSTVDYMSSAGVALLLEVAAVAPVTVVVAEGSGPARILAVSGLVELLAVRYAR</sequence>
<dbReference type="RefSeq" id="WP_253885003.1">
    <property type="nucleotide sequence ID" value="NZ_BAAAVB010000002.1"/>
</dbReference>
<dbReference type="InterPro" id="IPR013656">
    <property type="entry name" value="PAS_4"/>
</dbReference>
<feature type="domain" description="STAS" evidence="4">
    <location>
        <begin position="783"/>
        <end position="879"/>
    </location>
</feature>
<evidence type="ECO:0000259" key="3">
    <source>
        <dbReference type="PROSITE" id="PS50113"/>
    </source>
</evidence>
<dbReference type="InterPro" id="IPR036513">
    <property type="entry name" value="STAS_dom_sf"/>
</dbReference>
<dbReference type="SUPFAM" id="SSF55874">
    <property type="entry name" value="ATPase domain of HSP90 chaperone/DNA topoisomerase II/histidine kinase"/>
    <property type="match status" value="1"/>
</dbReference>
<dbReference type="Gene3D" id="3.30.450.20">
    <property type="entry name" value="PAS domain"/>
    <property type="match status" value="2"/>
</dbReference>
<dbReference type="PROSITE" id="PS50113">
    <property type="entry name" value="PAC"/>
    <property type="match status" value="1"/>
</dbReference>
<dbReference type="SMART" id="SM00091">
    <property type="entry name" value="PAS"/>
    <property type="match status" value="2"/>
</dbReference>
<protein>
    <submittedName>
        <fullName evidence="5">Anti-anti-sigma factor</fullName>
    </submittedName>
</protein>
<dbReference type="SMART" id="SM00086">
    <property type="entry name" value="PAC"/>
    <property type="match status" value="2"/>
</dbReference>
<dbReference type="SMART" id="SM00331">
    <property type="entry name" value="PP2C_SIG"/>
    <property type="match status" value="1"/>
</dbReference>
<dbReference type="InterPro" id="IPR029016">
    <property type="entry name" value="GAF-like_dom_sf"/>
</dbReference>
<accession>A0ABT1I599</accession>
<dbReference type="SUPFAM" id="SSF55785">
    <property type="entry name" value="PYP-like sensor domain (PAS domain)"/>
    <property type="match status" value="2"/>
</dbReference>
<dbReference type="Pfam" id="PF08447">
    <property type="entry name" value="PAS_3"/>
    <property type="match status" value="1"/>
</dbReference>
<evidence type="ECO:0000259" key="4">
    <source>
        <dbReference type="PROSITE" id="PS50801"/>
    </source>
</evidence>
<dbReference type="Gene3D" id="3.30.450.40">
    <property type="match status" value="1"/>
</dbReference>
<dbReference type="PROSITE" id="PS50801">
    <property type="entry name" value="STAS"/>
    <property type="match status" value="1"/>
</dbReference>
<keyword evidence="1" id="KW-0378">Hydrolase</keyword>
<keyword evidence="6" id="KW-1185">Reference proteome</keyword>
<dbReference type="Proteomes" id="UP001205185">
    <property type="component" value="Unassembled WGS sequence"/>
</dbReference>